<name>A0A0K1XFU4_9GAMM</name>
<gene>
    <name evidence="2" type="primary">nqrM</name>
    <name evidence="1" type="ORF">AKN88_10245</name>
    <name evidence="2" type="ORF">HX099_00605</name>
</gene>
<dbReference type="EMBL" id="CP012365">
    <property type="protein sequence ID" value="AKX60265.1"/>
    <property type="molecule type" value="Genomic_DNA"/>
</dbReference>
<dbReference type="AlphaFoldDB" id="A0A0K1XFU4"/>
<organism evidence="1 3">
    <name type="scientific">Thiopseudomonas alkaliphila</name>
    <dbReference type="NCBI Taxonomy" id="1697053"/>
    <lineage>
        <taxon>Bacteria</taxon>
        <taxon>Pseudomonadati</taxon>
        <taxon>Pseudomonadota</taxon>
        <taxon>Gammaproteobacteria</taxon>
        <taxon>Pseudomonadales</taxon>
        <taxon>Pseudomonadaceae</taxon>
        <taxon>Thiopseudomonas</taxon>
    </lineage>
</organism>
<keyword evidence="3" id="KW-1185">Reference proteome</keyword>
<dbReference type="PANTHER" id="PTHR40691">
    <property type="entry name" value="(NA+)-NQR MATURATION NQRM"/>
    <property type="match status" value="1"/>
</dbReference>
<dbReference type="PANTHER" id="PTHR40691:SF3">
    <property type="entry name" value="(NA+)-NQR MATURATION NQRM"/>
    <property type="match status" value="1"/>
</dbReference>
<protein>
    <submittedName>
        <fullName evidence="2">(Na+)-NQR maturation NqrM</fullName>
    </submittedName>
    <submittedName>
        <fullName evidence="1">ApbE family protein</fullName>
    </submittedName>
</protein>
<evidence type="ECO:0000313" key="3">
    <source>
        <dbReference type="Proteomes" id="UP000063953"/>
    </source>
</evidence>
<dbReference type="KEGG" id="pbb:AKN87_00620"/>
<dbReference type="Proteomes" id="UP000063953">
    <property type="component" value="Chromosome"/>
</dbReference>
<dbReference type="InterPro" id="IPR007495">
    <property type="entry name" value="NqrM"/>
</dbReference>
<evidence type="ECO:0000313" key="2">
    <source>
        <dbReference type="EMBL" id="MDM1695174.1"/>
    </source>
</evidence>
<dbReference type="OrthoDB" id="5296227at2"/>
<dbReference type="GeneID" id="93982771"/>
<dbReference type="EMBL" id="JACANB010000001">
    <property type="protein sequence ID" value="MDM1695174.1"/>
    <property type="molecule type" value="Genomic_DNA"/>
</dbReference>
<reference evidence="2" key="2">
    <citation type="submission" date="2020-06" db="EMBL/GenBank/DDBJ databases">
        <authorList>
            <person name="Dong N."/>
        </authorList>
    </citation>
    <scope>NUCLEOTIDE SEQUENCE</scope>
    <source>
        <strain evidence="2">DF46-2-2</strain>
    </source>
</reference>
<reference evidence="1 3" key="1">
    <citation type="journal article" date="2015" name="Genome Announc.">
        <title>Genome Sequences of Oblitimonas alkaliphila gen. nov. sp. nov. (Proposed), a Novel Bacterium of the Pseudomonadaceae Family.</title>
        <authorList>
            <person name="Lauer A.C."/>
            <person name="Nicholson A.C."/>
            <person name="Humrighouse B.W."/>
            <person name="Emery B."/>
            <person name="Drobish A."/>
            <person name="Juieng P."/>
            <person name="Loparev V."/>
            <person name="McQuiston J.R."/>
        </authorList>
    </citation>
    <scope>NUCLEOTIDE SEQUENCE [LARGE SCALE GENOMIC DNA]</scope>
    <source>
        <strain evidence="1 3">E5571</strain>
    </source>
</reference>
<reference evidence="2" key="3">
    <citation type="journal article" date="2022" name="Sci. Total Environ.">
        <title>Prevalence, transmission, and molecular epidemiology of tet(X)-positive bacteria among humans, animals, and environmental niches in China: An epidemiological, and genomic-based study.</title>
        <authorList>
            <person name="Dong N."/>
            <person name="Zeng Y."/>
            <person name="Cai C."/>
            <person name="Sun C."/>
            <person name="Lu J."/>
            <person name="Liu C."/>
            <person name="Zhou H."/>
            <person name="Sun Q."/>
            <person name="Shu L."/>
            <person name="Wang H."/>
            <person name="Wang Y."/>
            <person name="Wang S."/>
            <person name="Wu C."/>
            <person name="Chan E.W."/>
            <person name="Chen G."/>
            <person name="Shen Z."/>
            <person name="Chen S."/>
            <person name="Zhang R."/>
        </authorList>
    </citation>
    <scope>NUCLEOTIDE SEQUENCE</scope>
    <source>
        <strain evidence="2">DF46-2-2</strain>
    </source>
</reference>
<proteinExistence type="predicted"/>
<dbReference type="Proteomes" id="UP001173465">
    <property type="component" value="Unassembled WGS sequence"/>
</dbReference>
<dbReference type="RefSeq" id="WP_053101562.1">
    <property type="nucleotide sequence ID" value="NZ_CP012358.1"/>
</dbReference>
<evidence type="ECO:0000313" key="1">
    <source>
        <dbReference type="EMBL" id="AKX60265.1"/>
    </source>
</evidence>
<dbReference type="STRING" id="1697053.AKN87_00620"/>
<dbReference type="Pfam" id="PF04400">
    <property type="entry name" value="NqrM"/>
    <property type="match status" value="1"/>
</dbReference>
<accession>A0A0K1XFU4</accession>
<dbReference type="PATRIC" id="fig|1697052.3.peg.128"/>
<sequence length="84" mass="8616">MSGIALFLVVFAVMALVILGMSVGVIAGRKPIAGSCGGIANLGIEKECSICGGVREKCEEVTRDQAVAQTQSEALAYDAAAKTR</sequence>